<dbReference type="GeneID" id="37212890"/>
<dbReference type="EMBL" id="KZ821632">
    <property type="protein sequence ID" value="PYH66933.1"/>
    <property type="molecule type" value="Genomic_DNA"/>
</dbReference>
<gene>
    <name evidence="1" type="ORF">BO88DRAFT_417274</name>
</gene>
<protein>
    <submittedName>
        <fullName evidence="1">Uncharacterized protein</fullName>
    </submittedName>
</protein>
<sequence length="207" mass="22838">MWSWLPDPRQLTDGSTDFALSQGGRIVIVSDPALAGDPNEGMFLMHSFNFDKAREQRIFACPAIVCSQLPIHLLAPPPQNPPFESIDHAFAGRWKMGGGCVRKPIINDYQAHIKMPETQSPSLFPSVGPIVKVQVQAFGIPTWYVLPGFPTPGMSDHRAVPTLYSVKAGRRVTGETSGLCHSAFLIGHQGQRRTAFRLLFLAFLAHY</sequence>
<organism evidence="1 2">
    <name type="scientific">Aspergillus vadensis (strain CBS 113365 / IMI 142717 / IBT 24658)</name>
    <dbReference type="NCBI Taxonomy" id="1448311"/>
    <lineage>
        <taxon>Eukaryota</taxon>
        <taxon>Fungi</taxon>
        <taxon>Dikarya</taxon>
        <taxon>Ascomycota</taxon>
        <taxon>Pezizomycotina</taxon>
        <taxon>Eurotiomycetes</taxon>
        <taxon>Eurotiomycetidae</taxon>
        <taxon>Eurotiales</taxon>
        <taxon>Aspergillaceae</taxon>
        <taxon>Aspergillus</taxon>
        <taxon>Aspergillus subgen. Circumdati</taxon>
    </lineage>
</organism>
<evidence type="ECO:0000313" key="2">
    <source>
        <dbReference type="Proteomes" id="UP000248405"/>
    </source>
</evidence>
<dbReference type="RefSeq" id="XP_025560727.1">
    <property type="nucleotide sequence ID" value="XM_025708298.1"/>
</dbReference>
<keyword evidence="2" id="KW-1185">Reference proteome</keyword>
<evidence type="ECO:0000313" key="1">
    <source>
        <dbReference type="EMBL" id="PYH66933.1"/>
    </source>
</evidence>
<dbReference type="Proteomes" id="UP000248405">
    <property type="component" value="Unassembled WGS sequence"/>
</dbReference>
<accession>A0A319BML0</accession>
<reference evidence="1" key="1">
    <citation type="submission" date="2016-12" db="EMBL/GenBank/DDBJ databases">
        <title>The genomes of Aspergillus section Nigri reveals drivers in fungal speciation.</title>
        <authorList>
            <consortium name="DOE Joint Genome Institute"/>
            <person name="Vesth T.C."/>
            <person name="Nybo J."/>
            <person name="Theobald S."/>
            <person name="Brandl J."/>
            <person name="Frisvad J.C."/>
            <person name="Nielsen K.F."/>
            <person name="Lyhne E.K."/>
            <person name="Kogle M.E."/>
            <person name="Kuo A."/>
            <person name="Riley R."/>
            <person name="Clum A."/>
            <person name="Nolan M."/>
            <person name="Lipzen A."/>
            <person name="Salamov A."/>
            <person name="Henrissat B."/>
            <person name="Wiebenga A."/>
            <person name="De Vries R.P."/>
            <person name="Grigoriev I.V."/>
            <person name="Mortensen U.H."/>
            <person name="Andersen M.R."/>
            <person name="Baker S.E."/>
        </authorList>
    </citation>
    <scope>NUCLEOTIDE SEQUENCE [LARGE SCALE GENOMIC DNA]</scope>
    <source>
        <strain evidence="1">CBS 113365</strain>
    </source>
</reference>
<name>A0A319BML0_ASPVC</name>
<dbReference type="AlphaFoldDB" id="A0A319BML0"/>
<proteinExistence type="predicted"/>